<comment type="pathway">
    <text evidence="3">Protein modification; protein glycosylation.</text>
</comment>
<evidence type="ECO:0000256" key="3">
    <source>
        <dbReference type="RuleBase" id="RU363129"/>
    </source>
</evidence>
<dbReference type="EMBL" id="UYJE01009313">
    <property type="protein sequence ID" value="VDI72269.1"/>
    <property type="molecule type" value="Genomic_DNA"/>
</dbReference>
<sequence>CFFHYTQCIWRKAQETGLQVPYKDDDNIHLQVRCAAVLPLIPFAEVEDVWFNALTDIYQIDTNINSTSFTDYVTTYWIEQNSHLWNHYLHVTQGPRTTNRLEGWHSKLKKHAHTSISKQIKLLKNEEAFNTLTLIQYAADGKRVAPKTKHVEINNRLDELKIRHRNQEVTTVDFGKLTFYDEDETGVKWIKLYCWNIMERRKCIVIPCLTCAFVLIFFVFQTNVNKFPIFEVFNDQIRNGIITKRNWTKNHSVLFKGKNIKPLSKKVRNESTRKTLLKQTKCTFTTKGRNESTTQSFLKQTFTTKGIKISTMTSAIIAVRNNSNNKTHFVCPVFMGGFGNTMFQLAAHFGVAMSKGMRVIVANNSELNRVFKLEDIDIRHNTDICKTFISRGERQNCAYDKNLLKFSSFQNIRLGQYLQSWKYFYDFRSQLKKQFTFRDHLLQEAKSKIVQTVKRFNRGSTRDVTLVGVHVRRGDMVNHKFGYNIATPEYLTKAVQYFQSKYKNVVFIISSQDIPWTKANMPNNTNVEYLTSPKREIIVATLTLCNHTITTVGSFSWWIGWLTGGEVTYFKWPAKEGSALRKQYSKDYSDFYYPGWIGM</sequence>
<dbReference type="GO" id="GO:0032580">
    <property type="term" value="C:Golgi cisterna membrane"/>
    <property type="evidence" value="ECO:0007669"/>
    <property type="project" value="UniProtKB-SubCell"/>
</dbReference>
<feature type="non-terminal residue" evidence="4">
    <location>
        <position position="1"/>
    </location>
</feature>
<dbReference type="Proteomes" id="UP000596742">
    <property type="component" value="Unassembled WGS sequence"/>
</dbReference>
<evidence type="ECO:0000256" key="1">
    <source>
        <dbReference type="ARBA" id="ARBA00022676"/>
    </source>
</evidence>
<reference evidence="4" key="1">
    <citation type="submission" date="2018-11" db="EMBL/GenBank/DDBJ databases">
        <authorList>
            <person name="Alioto T."/>
            <person name="Alioto T."/>
        </authorList>
    </citation>
    <scope>NUCLEOTIDE SEQUENCE</scope>
</reference>
<dbReference type="PANTHER" id="PTHR11927:SF9">
    <property type="entry name" value="L-FUCOSYLTRANSFERASE"/>
    <property type="match status" value="1"/>
</dbReference>
<evidence type="ECO:0000313" key="5">
    <source>
        <dbReference type="Proteomes" id="UP000596742"/>
    </source>
</evidence>
<dbReference type="GO" id="GO:0005975">
    <property type="term" value="P:carbohydrate metabolic process"/>
    <property type="evidence" value="ECO:0007669"/>
    <property type="project" value="InterPro"/>
</dbReference>
<keyword evidence="3" id="KW-0472">Membrane</keyword>
<dbReference type="Pfam" id="PF01531">
    <property type="entry name" value="Glyco_transf_11"/>
    <property type="match status" value="1"/>
</dbReference>
<gene>
    <name evidence="4" type="ORF">MGAL_10B005139</name>
</gene>
<proteinExistence type="inferred from homology"/>
<accession>A0A8B6H1U3</accession>
<comment type="similarity">
    <text evidence="3">Belongs to the glycosyltransferase 11 family.</text>
</comment>
<dbReference type="CDD" id="cd11301">
    <property type="entry name" value="Fut1_Fut2_like"/>
    <property type="match status" value="1"/>
</dbReference>
<keyword evidence="3" id="KW-0735">Signal-anchor</keyword>
<dbReference type="AlphaFoldDB" id="A0A8B6H1U3"/>
<dbReference type="OrthoDB" id="6090518at2759"/>
<keyword evidence="2 3" id="KW-0808">Transferase</keyword>
<evidence type="ECO:0000256" key="2">
    <source>
        <dbReference type="ARBA" id="ARBA00022679"/>
    </source>
</evidence>
<feature type="transmembrane region" description="Helical" evidence="3">
    <location>
        <begin position="203"/>
        <end position="220"/>
    </location>
</feature>
<keyword evidence="3" id="KW-0812">Transmembrane</keyword>
<keyword evidence="1 3" id="KW-0328">Glycosyltransferase</keyword>
<protein>
    <recommendedName>
        <fullName evidence="3">L-Fucosyltransferase</fullName>
        <ecNumber evidence="3">2.4.1.-</ecNumber>
    </recommendedName>
</protein>
<dbReference type="EC" id="2.4.1.-" evidence="3"/>
<keyword evidence="5" id="KW-1185">Reference proteome</keyword>
<dbReference type="InterPro" id="IPR002516">
    <property type="entry name" value="Glyco_trans_11"/>
</dbReference>
<organism evidence="4 5">
    <name type="scientific">Mytilus galloprovincialis</name>
    <name type="common">Mediterranean mussel</name>
    <dbReference type="NCBI Taxonomy" id="29158"/>
    <lineage>
        <taxon>Eukaryota</taxon>
        <taxon>Metazoa</taxon>
        <taxon>Spiralia</taxon>
        <taxon>Lophotrochozoa</taxon>
        <taxon>Mollusca</taxon>
        <taxon>Bivalvia</taxon>
        <taxon>Autobranchia</taxon>
        <taxon>Pteriomorphia</taxon>
        <taxon>Mytilida</taxon>
        <taxon>Mytiloidea</taxon>
        <taxon>Mytilidae</taxon>
        <taxon>Mytilinae</taxon>
        <taxon>Mytilus</taxon>
    </lineage>
</organism>
<comment type="caution">
    <text evidence="4">The sequence shown here is derived from an EMBL/GenBank/DDBJ whole genome shotgun (WGS) entry which is preliminary data.</text>
</comment>
<keyword evidence="3" id="KW-1133">Transmembrane helix</keyword>
<evidence type="ECO:0000313" key="4">
    <source>
        <dbReference type="EMBL" id="VDI72269.1"/>
    </source>
</evidence>
<name>A0A8B6H1U3_MYTGA</name>
<keyword evidence="3" id="KW-0325">Glycoprotein</keyword>
<dbReference type="PANTHER" id="PTHR11927">
    <property type="entry name" value="GALACTOSIDE 2-L-FUCOSYLTRANSFERASE"/>
    <property type="match status" value="1"/>
</dbReference>
<dbReference type="UniPathway" id="UPA00378"/>
<keyword evidence="3" id="KW-0333">Golgi apparatus</keyword>
<dbReference type="GO" id="GO:0008107">
    <property type="term" value="F:galactoside 2-alpha-L-fucosyltransferase activity"/>
    <property type="evidence" value="ECO:0007669"/>
    <property type="project" value="InterPro"/>
</dbReference>
<comment type="subcellular location">
    <subcellularLocation>
        <location evidence="3">Golgi apparatus</location>
        <location evidence="3">Golgi stack membrane</location>
        <topology evidence="3">Single-pass type II membrane protein</topology>
    </subcellularLocation>
</comment>